<comment type="caution">
    <text evidence="1">The sequence shown here is derived from an EMBL/GenBank/DDBJ whole genome shotgun (WGS) entry which is preliminary data.</text>
</comment>
<dbReference type="Proteomes" id="UP000565711">
    <property type="component" value="Unassembled WGS sequence"/>
</dbReference>
<organism evidence="1 2">
    <name type="scientific">Nocardia vermiculata</name>
    <dbReference type="NCBI Taxonomy" id="257274"/>
    <lineage>
        <taxon>Bacteria</taxon>
        <taxon>Bacillati</taxon>
        <taxon>Actinomycetota</taxon>
        <taxon>Actinomycetes</taxon>
        <taxon>Mycobacteriales</taxon>
        <taxon>Nocardiaceae</taxon>
        <taxon>Nocardia</taxon>
    </lineage>
</organism>
<proteinExistence type="predicted"/>
<dbReference type="InterPro" id="IPR046038">
    <property type="entry name" value="DUF5996"/>
</dbReference>
<dbReference type="Pfam" id="PF19459">
    <property type="entry name" value="DUF5996"/>
    <property type="match status" value="1"/>
</dbReference>
<evidence type="ECO:0000313" key="1">
    <source>
        <dbReference type="EMBL" id="NKY54420.1"/>
    </source>
</evidence>
<dbReference type="RefSeq" id="WP_067881315.1">
    <property type="nucleotide sequence ID" value="NZ_JAAXOP010000029.1"/>
</dbReference>
<evidence type="ECO:0000313" key="2">
    <source>
        <dbReference type="Proteomes" id="UP000565711"/>
    </source>
</evidence>
<accession>A0A846Y9C4</accession>
<keyword evidence="2" id="KW-1185">Reference proteome</keyword>
<dbReference type="EMBL" id="JAAXOP010000029">
    <property type="protein sequence ID" value="NKY54420.1"/>
    <property type="molecule type" value="Genomic_DNA"/>
</dbReference>
<name>A0A846Y9C4_9NOCA</name>
<reference evidence="1 2" key="1">
    <citation type="submission" date="2020-04" db="EMBL/GenBank/DDBJ databases">
        <title>MicrobeNet Type strains.</title>
        <authorList>
            <person name="Nicholson A.C."/>
        </authorList>
    </citation>
    <scope>NUCLEOTIDE SEQUENCE [LARGE SCALE GENOMIC DNA]</scope>
    <source>
        <strain evidence="1 2">JCM 12354</strain>
    </source>
</reference>
<gene>
    <name evidence="1" type="ORF">HGA08_30005</name>
</gene>
<sequence>MPEKNSIVWPQLRVADWTDTRETLHMWMQVVGKIRLAHAPLTNHWWQVTLYVSPRGLTTSAIPYGDRLFDIEFDFFAHQLLIRADNGTTRTVALAPKSVAQFYGETMQALDELGLETRIQGRPNEVDPSIPFAEDTEHASYDPEAAQTFWRQLVHANRLLNDFRSGFTGKVSPVHFYWGAMDLACTRFSGRTAPEHAGGAPHCADWVMVEGYSHELSSCGFWPGGGEEGAFYAYSYPEPEGYRDYRLTVPGAHYAADLGEFVLPYETARVAPDPNEMVSMFLHETYAAAADLGNWDRESLECDPRRWAEKRVAARWSAR</sequence>
<evidence type="ECO:0008006" key="3">
    <source>
        <dbReference type="Google" id="ProtNLM"/>
    </source>
</evidence>
<protein>
    <recommendedName>
        <fullName evidence="3">Ava_C0101 and related proteins</fullName>
    </recommendedName>
</protein>
<dbReference type="AlphaFoldDB" id="A0A846Y9C4"/>